<feature type="transmembrane region" description="Helical" evidence="9">
    <location>
        <begin position="71"/>
        <end position="88"/>
    </location>
</feature>
<evidence type="ECO:0000256" key="5">
    <source>
        <dbReference type="ARBA" id="ARBA00022692"/>
    </source>
</evidence>
<keyword evidence="4 9" id="KW-0808">Transferase</keyword>
<keyword evidence="3 9" id="KW-1003">Cell membrane</keyword>
<keyword evidence="7 9" id="KW-0472">Membrane</keyword>
<dbReference type="HAMAP" id="MF_01148">
    <property type="entry name" value="Lnt"/>
    <property type="match status" value="1"/>
</dbReference>
<dbReference type="InterPro" id="IPR045378">
    <property type="entry name" value="LNT_N"/>
</dbReference>
<sequence>MKTTESEKTGLCPPEAGNRPVLLVWGLAVLFAVLMSMPFLVPHCGVLALFGIVPLLMMERVVSLSGMRHGWMYHYTAFVLWNAAATFWVCNATIGGGLFAIFANALQMSLIFGLFRFSKKYLGGVLPYIFLAVMWIAWERWYFDAQISWPWLVLGNAFARNIQIVQWYEFTGHLGGSLWVWTVNLLIFGFLVSLSDGRWACRWNARAKAAYVSALVICTVAPPVLSKVMFDRYRETDRPLEVLVLQPNIDPYNKFQAMSQGRQNEILLNQIRTALPDRKTGSREDSAAVSPLLAVAPETFTGDVVTNWVEDGRTFRTFRTFLRDYPGVSLLFGASSHTYFDGPERPSVTARRIGDRWYESHNSALITDSSGRYDIFHKSRLVPAVEMTPYPAIFCRIDDWLGGVMGRCIGQDGISLLHCRYTDPDTGKEASVPVGCAVCYESVYGEYFTGYAKAGAEVMAIITNDAWWKDTPGYRQHLSYASLRAIETRRDIARSANTGISAIINQRGEITEHTEWWEPAVIRGKVNLSDRMTFYVRHGDVTGRISTFLFVLLLMALAVRLGLHGRQKKC</sequence>
<evidence type="ECO:0000256" key="7">
    <source>
        <dbReference type="ARBA" id="ARBA00023136"/>
    </source>
</evidence>
<dbReference type="Pfam" id="PF20154">
    <property type="entry name" value="LNT_N"/>
    <property type="match status" value="1"/>
</dbReference>
<dbReference type="PANTHER" id="PTHR38686">
    <property type="entry name" value="APOLIPOPROTEIN N-ACYLTRANSFERASE"/>
    <property type="match status" value="1"/>
</dbReference>
<dbReference type="InterPro" id="IPR003010">
    <property type="entry name" value="C-N_Hydrolase"/>
</dbReference>
<dbReference type="Gene3D" id="3.60.110.10">
    <property type="entry name" value="Carbon-nitrogen hydrolase"/>
    <property type="match status" value="1"/>
</dbReference>
<dbReference type="NCBIfam" id="TIGR00546">
    <property type="entry name" value="lnt"/>
    <property type="match status" value="1"/>
</dbReference>
<feature type="transmembrane region" description="Helical" evidence="9">
    <location>
        <begin position="121"/>
        <end position="138"/>
    </location>
</feature>
<dbReference type="AlphaFoldDB" id="A0A940DP95"/>
<dbReference type="EMBL" id="JADIMJ010000071">
    <property type="protein sequence ID" value="MBO8454020.1"/>
    <property type="molecule type" value="Genomic_DNA"/>
</dbReference>
<dbReference type="EC" id="2.3.1.269" evidence="9"/>
<name>A0A940DP95_9BACT</name>
<evidence type="ECO:0000313" key="11">
    <source>
        <dbReference type="EMBL" id="MBO8454020.1"/>
    </source>
</evidence>
<feature type="transmembrane region" description="Helical" evidence="9">
    <location>
        <begin position="545"/>
        <end position="563"/>
    </location>
</feature>
<dbReference type="GO" id="GO:0005886">
    <property type="term" value="C:plasma membrane"/>
    <property type="evidence" value="ECO:0007669"/>
    <property type="project" value="UniProtKB-SubCell"/>
</dbReference>
<feature type="transmembrane region" description="Helical" evidence="9">
    <location>
        <begin position="209"/>
        <end position="230"/>
    </location>
</feature>
<comment type="caution">
    <text evidence="11">The sequence shown here is derived from an EMBL/GenBank/DDBJ whole genome shotgun (WGS) entry which is preliminary data.</text>
</comment>
<protein>
    <recommendedName>
        <fullName evidence="9">Apolipoprotein N-acyltransferase</fullName>
        <shortName evidence="9">ALP N-acyltransferase</shortName>
        <ecNumber evidence="9">2.3.1.269</ecNumber>
    </recommendedName>
</protein>
<feature type="transmembrane region" description="Helical" evidence="9">
    <location>
        <begin position="23"/>
        <end position="50"/>
    </location>
</feature>
<keyword evidence="8 9" id="KW-0012">Acyltransferase</keyword>
<evidence type="ECO:0000256" key="4">
    <source>
        <dbReference type="ARBA" id="ARBA00022679"/>
    </source>
</evidence>
<evidence type="ECO:0000313" key="12">
    <source>
        <dbReference type="Proteomes" id="UP000771749"/>
    </source>
</evidence>
<comment type="subcellular location">
    <subcellularLocation>
        <location evidence="1 9">Cell membrane</location>
        <topology evidence="1 9">Multi-pass membrane protein</topology>
    </subcellularLocation>
</comment>
<dbReference type="PANTHER" id="PTHR38686:SF1">
    <property type="entry name" value="APOLIPOPROTEIN N-ACYLTRANSFERASE"/>
    <property type="match status" value="1"/>
</dbReference>
<gene>
    <name evidence="9 11" type="primary">lnt</name>
    <name evidence="11" type="ORF">IAC07_04770</name>
</gene>
<dbReference type="PROSITE" id="PS50263">
    <property type="entry name" value="CN_HYDROLASE"/>
    <property type="match status" value="1"/>
</dbReference>
<evidence type="ECO:0000256" key="8">
    <source>
        <dbReference type="ARBA" id="ARBA00023315"/>
    </source>
</evidence>
<dbReference type="InterPro" id="IPR004563">
    <property type="entry name" value="Apolipo_AcylTrfase"/>
</dbReference>
<keyword evidence="5 9" id="KW-0812">Transmembrane</keyword>
<dbReference type="SUPFAM" id="SSF56317">
    <property type="entry name" value="Carbon-nitrogen hydrolase"/>
    <property type="match status" value="1"/>
</dbReference>
<evidence type="ECO:0000256" key="3">
    <source>
        <dbReference type="ARBA" id="ARBA00022475"/>
    </source>
</evidence>
<comment type="pathway">
    <text evidence="9">Protein modification; lipoprotein biosynthesis (N-acyl transfer).</text>
</comment>
<evidence type="ECO:0000256" key="6">
    <source>
        <dbReference type="ARBA" id="ARBA00022989"/>
    </source>
</evidence>
<feature type="transmembrane region" description="Helical" evidence="9">
    <location>
        <begin position="178"/>
        <end position="197"/>
    </location>
</feature>
<comment type="function">
    <text evidence="9">Catalyzes the phospholipid dependent N-acylation of the N-terminal cysteine of apolipoprotein, the last step in lipoprotein maturation.</text>
</comment>
<dbReference type="Pfam" id="PF00795">
    <property type="entry name" value="CN_hydrolase"/>
    <property type="match status" value="1"/>
</dbReference>
<reference evidence="11" key="2">
    <citation type="journal article" date="2021" name="PeerJ">
        <title>Extensive microbial diversity within the chicken gut microbiome revealed by metagenomics and culture.</title>
        <authorList>
            <person name="Gilroy R."/>
            <person name="Ravi A."/>
            <person name="Getino M."/>
            <person name="Pursley I."/>
            <person name="Horton D.L."/>
            <person name="Alikhan N.F."/>
            <person name="Baker D."/>
            <person name="Gharbi K."/>
            <person name="Hall N."/>
            <person name="Watson M."/>
            <person name="Adriaenssens E.M."/>
            <person name="Foster-Nyarko E."/>
            <person name="Jarju S."/>
            <person name="Secka A."/>
            <person name="Antonio M."/>
            <person name="Oren A."/>
            <person name="Chaudhuri R.R."/>
            <person name="La Ragione R."/>
            <person name="Hildebrand F."/>
            <person name="Pallen M.J."/>
        </authorList>
    </citation>
    <scope>NUCLEOTIDE SEQUENCE</scope>
    <source>
        <strain evidence="11">F1-3629</strain>
    </source>
</reference>
<evidence type="ECO:0000259" key="10">
    <source>
        <dbReference type="PROSITE" id="PS50263"/>
    </source>
</evidence>
<evidence type="ECO:0000256" key="1">
    <source>
        <dbReference type="ARBA" id="ARBA00004651"/>
    </source>
</evidence>
<feature type="transmembrane region" description="Helical" evidence="9">
    <location>
        <begin position="94"/>
        <end position="114"/>
    </location>
</feature>
<accession>A0A940DP95</accession>
<reference evidence="11" key="1">
    <citation type="submission" date="2020-10" db="EMBL/GenBank/DDBJ databases">
        <authorList>
            <person name="Gilroy R."/>
        </authorList>
    </citation>
    <scope>NUCLEOTIDE SEQUENCE</scope>
    <source>
        <strain evidence="11">F1-3629</strain>
    </source>
</reference>
<evidence type="ECO:0000256" key="9">
    <source>
        <dbReference type="HAMAP-Rule" id="MF_01148"/>
    </source>
</evidence>
<dbReference type="CDD" id="cd07571">
    <property type="entry name" value="ALP_N-acyl_transferase"/>
    <property type="match status" value="1"/>
</dbReference>
<dbReference type="GO" id="GO:0042158">
    <property type="term" value="P:lipoprotein biosynthetic process"/>
    <property type="evidence" value="ECO:0007669"/>
    <property type="project" value="UniProtKB-UniRule"/>
</dbReference>
<dbReference type="GO" id="GO:0016410">
    <property type="term" value="F:N-acyltransferase activity"/>
    <property type="evidence" value="ECO:0007669"/>
    <property type="project" value="UniProtKB-UniRule"/>
</dbReference>
<feature type="domain" description="CN hydrolase" evidence="10">
    <location>
        <begin position="245"/>
        <end position="528"/>
    </location>
</feature>
<proteinExistence type="inferred from homology"/>
<comment type="catalytic activity">
    <reaction evidence="9">
        <text>N-terminal S-1,2-diacyl-sn-glyceryl-L-cysteinyl-[lipoprotein] + a glycerophospholipid = N-acyl-S-1,2-diacyl-sn-glyceryl-L-cysteinyl-[lipoprotein] + a 2-acyl-sn-glycero-3-phospholipid + H(+)</text>
        <dbReference type="Rhea" id="RHEA:48228"/>
        <dbReference type="Rhea" id="RHEA-COMP:14681"/>
        <dbReference type="Rhea" id="RHEA-COMP:14684"/>
        <dbReference type="ChEBI" id="CHEBI:15378"/>
        <dbReference type="ChEBI" id="CHEBI:136912"/>
        <dbReference type="ChEBI" id="CHEBI:140656"/>
        <dbReference type="ChEBI" id="CHEBI:140657"/>
        <dbReference type="ChEBI" id="CHEBI:140660"/>
        <dbReference type="EC" id="2.3.1.269"/>
    </reaction>
</comment>
<organism evidence="11 12">
    <name type="scientific">Candidatus Cryptobacteroides gallistercoris</name>
    <dbReference type="NCBI Taxonomy" id="2840765"/>
    <lineage>
        <taxon>Bacteria</taxon>
        <taxon>Pseudomonadati</taxon>
        <taxon>Bacteroidota</taxon>
        <taxon>Bacteroidia</taxon>
        <taxon>Bacteroidales</taxon>
        <taxon>Candidatus Cryptobacteroides</taxon>
    </lineage>
</organism>
<comment type="similarity">
    <text evidence="2 9">Belongs to the CN hydrolase family. Apolipoprotein N-acyltransferase subfamily.</text>
</comment>
<evidence type="ECO:0000256" key="2">
    <source>
        <dbReference type="ARBA" id="ARBA00010065"/>
    </source>
</evidence>
<dbReference type="InterPro" id="IPR036526">
    <property type="entry name" value="C-N_Hydrolase_sf"/>
</dbReference>
<dbReference type="Proteomes" id="UP000771749">
    <property type="component" value="Unassembled WGS sequence"/>
</dbReference>
<keyword evidence="6 9" id="KW-1133">Transmembrane helix</keyword>